<gene>
    <name evidence="3" type="ORF">BGAL_0361g00040</name>
</gene>
<evidence type="ECO:0000256" key="2">
    <source>
        <dbReference type="SAM" id="Phobius"/>
    </source>
</evidence>
<feature type="region of interest" description="Disordered" evidence="1">
    <location>
        <begin position="86"/>
        <end position="128"/>
    </location>
</feature>
<proteinExistence type="predicted"/>
<dbReference type="EMBL" id="PQXL01000361">
    <property type="protein sequence ID" value="THV46766.1"/>
    <property type="molecule type" value="Genomic_DNA"/>
</dbReference>
<keyword evidence="4" id="KW-1185">Reference proteome</keyword>
<comment type="caution">
    <text evidence="3">The sequence shown here is derived from an EMBL/GenBank/DDBJ whole genome shotgun (WGS) entry which is preliminary data.</text>
</comment>
<protein>
    <submittedName>
        <fullName evidence="3">Uncharacterized protein</fullName>
    </submittedName>
</protein>
<keyword evidence="2" id="KW-0472">Membrane</keyword>
<reference evidence="3 4" key="1">
    <citation type="submission" date="2017-12" db="EMBL/GenBank/DDBJ databases">
        <title>Comparative genomics of Botrytis spp.</title>
        <authorList>
            <person name="Valero-Jimenez C.A."/>
            <person name="Tapia P."/>
            <person name="Veloso J."/>
            <person name="Silva-Moreno E."/>
            <person name="Staats M."/>
            <person name="Valdes J.H."/>
            <person name="Van Kan J.A.L."/>
        </authorList>
    </citation>
    <scope>NUCLEOTIDE SEQUENCE [LARGE SCALE GENOMIC DNA]</scope>
    <source>
        <strain evidence="3 4">MUCL435</strain>
    </source>
</reference>
<name>A0A4V4HTT5_9HELO</name>
<feature type="compositionally biased region" description="Basic residues" evidence="1">
    <location>
        <begin position="98"/>
        <end position="115"/>
    </location>
</feature>
<feature type="transmembrane region" description="Helical" evidence="2">
    <location>
        <begin position="45"/>
        <end position="65"/>
    </location>
</feature>
<evidence type="ECO:0000313" key="4">
    <source>
        <dbReference type="Proteomes" id="UP000308671"/>
    </source>
</evidence>
<evidence type="ECO:0000313" key="3">
    <source>
        <dbReference type="EMBL" id="THV46766.1"/>
    </source>
</evidence>
<sequence length="128" mass="14474">MSSSRIQSRTTVAVRETGYHLVGCSAYMAIIFKYLSCCMKHTPKYLVLVGPIIIWLFTLVLHQTYEAFKEVIENWKSDEALGKSGQRFKRETDQATGKSKRKNHRGGVKAKKAKGKREDTGSSNSEEN</sequence>
<dbReference type="OrthoDB" id="3532411at2759"/>
<organism evidence="3 4">
    <name type="scientific">Botrytis galanthina</name>
    <dbReference type="NCBI Taxonomy" id="278940"/>
    <lineage>
        <taxon>Eukaryota</taxon>
        <taxon>Fungi</taxon>
        <taxon>Dikarya</taxon>
        <taxon>Ascomycota</taxon>
        <taxon>Pezizomycotina</taxon>
        <taxon>Leotiomycetes</taxon>
        <taxon>Helotiales</taxon>
        <taxon>Sclerotiniaceae</taxon>
        <taxon>Botrytis</taxon>
    </lineage>
</organism>
<accession>A0A4V4HTT5</accession>
<dbReference type="AlphaFoldDB" id="A0A4V4HTT5"/>
<keyword evidence="2" id="KW-1133">Transmembrane helix</keyword>
<keyword evidence="2" id="KW-0812">Transmembrane</keyword>
<dbReference type="Proteomes" id="UP000308671">
    <property type="component" value="Unassembled WGS sequence"/>
</dbReference>
<evidence type="ECO:0000256" key="1">
    <source>
        <dbReference type="SAM" id="MobiDB-lite"/>
    </source>
</evidence>